<dbReference type="GO" id="GO:0032790">
    <property type="term" value="P:ribosome disassembly"/>
    <property type="evidence" value="ECO:0007669"/>
    <property type="project" value="TreeGrafter"/>
</dbReference>
<keyword evidence="2" id="KW-0396">Initiation factor</keyword>
<evidence type="ECO:0000256" key="2">
    <source>
        <dbReference type="ARBA" id="ARBA00022540"/>
    </source>
</evidence>
<dbReference type="GO" id="GO:0070124">
    <property type="term" value="P:mitochondrial translational initiation"/>
    <property type="evidence" value="ECO:0007669"/>
    <property type="project" value="TreeGrafter"/>
</dbReference>
<evidence type="ECO:0000256" key="3">
    <source>
        <dbReference type="ARBA" id="ARBA00022917"/>
    </source>
</evidence>
<dbReference type="GO" id="GO:0003743">
    <property type="term" value="F:translation initiation factor activity"/>
    <property type="evidence" value="ECO:0007669"/>
    <property type="project" value="UniProtKB-KW"/>
</dbReference>
<dbReference type="AlphaFoldDB" id="A0A0C9Z385"/>
<evidence type="ECO:0000256" key="1">
    <source>
        <dbReference type="ARBA" id="ARBA00005439"/>
    </source>
</evidence>
<organism evidence="4 5">
    <name type="scientific">Pisolithus microcarpus 441</name>
    <dbReference type="NCBI Taxonomy" id="765257"/>
    <lineage>
        <taxon>Eukaryota</taxon>
        <taxon>Fungi</taxon>
        <taxon>Dikarya</taxon>
        <taxon>Basidiomycota</taxon>
        <taxon>Agaricomycotina</taxon>
        <taxon>Agaricomycetes</taxon>
        <taxon>Agaricomycetidae</taxon>
        <taxon>Boletales</taxon>
        <taxon>Sclerodermatineae</taxon>
        <taxon>Pisolithaceae</taxon>
        <taxon>Pisolithus</taxon>
    </lineage>
</organism>
<dbReference type="HOGENOM" id="CLU_062478_2_0_1"/>
<accession>A0A0C9Z385</accession>
<comment type="similarity">
    <text evidence="1">Belongs to the IF-3 family.</text>
</comment>
<dbReference type="EMBL" id="KN833760">
    <property type="protein sequence ID" value="KIK20684.1"/>
    <property type="molecule type" value="Genomic_DNA"/>
</dbReference>
<reference evidence="4 5" key="1">
    <citation type="submission" date="2014-04" db="EMBL/GenBank/DDBJ databases">
        <authorList>
            <consortium name="DOE Joint Genome Institute"/>
            <person name="Kuo A."/>
            <person name="Kohler A."/>
            <person name="Costa M.D."/>
            <person name="Nagy L.G."/>
            <person name="Floudas D."/>
            <person name="Copeland A."/>
            <person name="Barry K.W."/>
            <person name="Cichocki N."/>
            <person name="Veneault-Fourrey C."/>
            <person name="LaButti K."/>
            <person name="Lindquist E.A."/>
            <person name="Lipzen A."/>
            <person name="Lundell T."/>
            <person name="Morin E."/>
            <person name="Murat C."/>
            <person name="Sun H."/>
            <person name="Tunlid A."/>
            <person name="Henrissat B."/>
            <person name="Grigoriev I.V."/>
            <person name="Hibbett D.S."/>
            <person name="Martin F."/>
            <person name="Nordberg H.P."/>
            <person name="Cantor M.N."/>
            <person name="Hua S.X."/>
        </authorList>
    </citation>
    <scope>NUCLEOTIDE SEQUENCE [LARGE SCALE GENOMIC DNA]</scope>
    <source>
        <strain evidence="4 5">441</strain>
    </source>
</reference>
<dbReference type="PANTHER" id="PTHR10938:SF0">
    <property type="entry name" value="TRANSLATION INITIATION FACTOR IF-3, MITOCHONDRIAL"/>
    <property type="match status" value="1"/>
</dbReference>
<protein>
    <recommendedName>
        <fullName evidence="6">Translation initiation factor 3 N-terminal domain-containing protein</fullName>
    </recommendedName>
</protein>
<keyword evidence="5" id="KW-1185">Reference proteome</keyword>
<sequence>MQSRRLHVRFDPASGFFISTLRPFNRSYATSSKHVDNRKPTNDKIPYTFVRVVDPETDKLSPTKQSLRTLLSSLDLKRWIVELVAEKPEPIVRLLDRKEAFQKYKEQRKAMKKGMKSGEAAKEIQLTWATASGDVSHKLAKARSFLEKGCKVDIVFARKKGQPLLTPKEMQARLQDVASELEDVSKEWKVREVTSTTRVISFQGACDSG</sequence>
<gene>
    <name evidence="4" type="ORF">PISMIDRAFT_30059</name>
</gene>
<dbReference type="STRING" id="765257.A0A0C9Z385"/>
<dbReference type="InterPro" id="IPR036788">
    <property type="entry name" value="T_IF-3_C_sf"/>
</dbReference>
<dbReference type="InterPro" id="IPR001288">
    <property type="entry name" value="Translation_initiation_fac_3"/>
</dbReference>
<dbReference type="Proteomes" id="UP000054018">
    <property type="component" value="Unassembled WGS sequence"/>
</dbReference>
<dbReference type="Gene3D" id="3.30.110.10">
    <property type="entry name" value="Translation initiation factor 3 (IF-3), C-terminal domain"/>
    <property type="match status" value="1"/>
</dbReference>
<dbReference type="GO" id="GO:0005739">
    <property type="term" value="C:mitochondrion"/>
    <property type="evidence" value="ECO:0007669"/>
    <property type="project" value="TreeGrafter"/>
</dbReference>
<proteinExistence type="inferred from homology"/>
<dbReference type="SUPFAM" id="SSF55200">
    <property type="entry name" value="Translation initiation factor IF3, C-terminal domain"/>
    <property type="match status" value="1"/>
</dbReference>
<keyword evidence="3" id="KW-0648">Protein biosynthesis</keyword>
<dbReference type="GO" id="GO:0043022">
    <property type="term" value="F:ribosome binding"/>
    <property type="evidence" value="ECO:0007669"/>
    <property type="project" value="TreeGrafter"/>
</dbReference>
<evidence type="ECO:0000313" key="5">
    <source>
        <dbReference type="Proteomes" id="UP000054018"/>
    </source>
</evidence>
<name>A0A0C9Z385_9AGAM</name>
<reference evidence="5" key="2">
    <citation type="submission" date="2015-01" db="EMBL/GenBank/DDBJ databases">
        <title>Evolutionary Origins and Diversification of the Mycorrhizal Mutualists.</title>
        <authorList>
            <consortium name="DOE Joint Genome Institute"/>
            <consortium name="Mycorrhizal Genomics Consortium"/>
            <person name="Kohler A."/>
            <person name="Kuo A."/>
            <person name="Nagy L.G."/>
            <person name="Floudas D."/>
            <person name="Copeland A."/>
            <person name="Barry K.W."/>
            <person name="Cichocki N."/>
            <person name="Veneault-Fourrey C."/>
            <person name="LaButti K."/>
            <person name="Lindquist E.A."/>
            <person name="Lipzen A."/>
            <person name="Lundell T."/>
            <person name="Morin E."/>
            <person name="Murat C."/>
            <person name="Riley R."/>
            <person name="Ohm R."/>
            <person name="Sun H."/>
            <person name="Tunlid A."/>
            <person name="Henrissat B."/>
            <person name="Grigoriev I.V."/>
            <person name="Hibbett D.S."/>
            <person name="Martin F."/>
        </authorList>
    </citation>
    <scope>NUCLEOTIDE SEQUENCE [LARGE SCALE GENOMIC DNA]</scope>
    <source>
        <strain evidence="5">441</strain>
    </source>
</reference>
<dbReference type="PANTHER" id="PTHR10938">
    <property type="entry name" value="TRANSLATION INITIATION FACTOR IF-3"/>
    <property type="match status" value="1"/>
</dbReference>
<evidence type="ECO:0008006" key="6">
    <source>
        <dbReference type="Google" id="ProtNLM"/>
    </source>
</evidence>
<evidence type="ECO:0000313" key="4">
    <source>
        <dbReference type="EMBL" id="KIK20684.1"/>
    </source>
</evidence>
<dbReference type="OrthoDB" id="21573at2759"/>